<evidence type="ECO:0000313" key="2">
    <source>
        <dbReference type="EMBL" id="CAA9454331.1"/>
    </source>
</evidence>
<organism evidence="2">
    <name type="scientific">uncultured Rubrobacteraceae bacterium</name>
    <dbReference type="NCBI Taxonomy" id="349277"/>
    <lineage>
        <taxon>Bacteria</taxon>
        <taxon>Bacillati</taxon>
        <taxon>Actinomycetota</taxon>
        <taxon>Rubrobacteria</taxon>
        <taxon>Rubrobacterales</taxon>
        <taxon>Rubrobacteraceae</taxon>
        <taxon>environmental samples</taxon>
    </lineage>
</organism>
<dbReference type="Gene3D" id="3.40.50.300">
    <property type="entry name" value="P-loop containing nucleotide triphosphate hydrolases"/>
    <property type="match status" value="1"/>
</dbReference>
<keyword evidence="1" id="KW-0812">Transmembrane</keyword>
<dbReference type="EMBL" id="CADCUW010000651">
    <property type="protein sequence ID" value="CAA9454331.1"/>
    <property type="molecule type" value="Genomic_DNA"/>
</dbReference>
<dbReference type="SUPFAM" id="SSF52540">
    <property type="entry name" value="P-loop containing nucleoside triphosphate hydrolases"/>
    <property type="match status" value="1"/>
</dbReference>
<dbReference type="Pfam" id="PF17784">
    <property type="entry name" value="Sulfotransfer_4"/>
    <property type="match status" value="1"/>
</dbReference>
<protein>
    <recommendedName>
        <fullName evidence="3">Sulfotransferase family protein</fullName>
    </recommendedName>
</protein>
<sequence length="253" mass="28321">MSQVKVIGAGLGRTGTASLQSALGELGFGPCYHMFEVFKNSGHAGFWEAAWRGEPADWDGVLSPYEATVDWPACTFYEELMERTPDAKVILSVRDPERWYESTRNTIYKIGKIATGSPFSRLGFALLSRLVFGRFKTGQGPMAEEIIWQGTFGGRFEDKDHAIEVFNRHNEEVQRRVPQEQLLVYEVKQGWGPLCEFLGVEVPDKPFPHLNDAAEIRRLILMVRTLSVAVPAALALIVGIPALALLRRGTLRR</sequence>
<dbReference type="PANTHER" id="PTHR36978:SF4">
    <property type="entry name" value="P-LOOP CONTAINING NUCLEOSIDE TRIPHOSPHATE HYDROLASE PROTEIN"/>
    <property type="match status" value="1"/>
</dbReference>
<keyword evidence="1" id="KW-1133">Transmembrane helix</keyword>
<dbReference type="InterPro" id="IPR027417">
    <property type="entry name" value="P-loop_NTPase"/>
</dbReference>
<dbReference type="AlphaFoldDB" id="A0A6J4QZG7"/>
<reference evidence="2" key="1">
    <citation type="submission" date="2020-02" db="EMBL/GenBank/DDBJ databases">
        <authorList>
            <person name="Meier V. D."/>
        </authorList>
    </citation>
    <scope>NUCLEOTIDE SEQUENCE</scope>
    <source>
        <strain evidence="2">AVDCRST_MAG01</strain>
    </source>
</reference>
<evidence type="ECO:0008006" key="3">
    <source>
        <dbReference type="Google" id="ProtNLM"/>
    </source>
</evidence>
<feature type="transmembrane region" description="Helical" evidence="1">
    <location>
        <begin position="226"/>
        <end position="246"/>
    </location>
</feature>
<keyword evidence="1" id="KW-0472">Membrane</keyword>
<evidence type="ECO:0000256" key="1">
    <source>
        <dbReference type="SAM" id="Phobius"/>
    </source>
</evidence>
<dbReference type="InterPro" id="IPR040632">
    <property type="entry name" value="Sulfotransfer_4"/>
</dbReference>
<proteinExistence type="predicted"/>
<dbReference type="PANTHER" id="PTHR36978">
    <property type="entry name" value="P-LOOP CONTAINING NUCLEOTIDE TRIPHOSPHATE HYDROLASE"/>
    <property type="match status" value="1"/>
</dbReference>
<gene>
    <name evidence="2" type="ORF">AVDCRST_MAG01-01-4974</name>
</gene>
<accession>A0A6J4QZG7</accession>
<name>A0A6J4QZG7_9ACTN</name>